<feature type="transmembrane region" description="Helical" evidence="1">
    <location>
        <begin position="12"/>
        <end position="31"/>
    </location>
</feature>
<evidence type="ECO:0000313" key="2">
    <source>
        <dbReference type="EMBL" id="GGE07911.1"/>
    </source>
</evidence>
<comment type="caution">
    <text evidence="2">The sequence shown here is derived from an EMBL/GenBank/DDBJ whole genome shotgun (WGS) entry which is preliminary data.</text>
</comment>
<accession>A0A8J2YA71</accession>
<name>A0A8J2YA71_9BACL</name>
<evidence type="ECO:0000256" key="1">
    <source>
        <dbReference type="SAM" id="Phobius"/>
    </source>
</evidence>
<evidence type="ECO:0000313" key="3">
    <source>
        <dbReference type="Proteomes" id="UP000625210"/>
    </source>
</evidence>
<keyword evidence="1" id="KW-1133">Transmembrane helix</keyword>
<organism evidence="2 3">
    <name type="scientific">Marinithermofilum abyssi</name>
    <dbReference type="NCBI Taxonomy" id="1571185"/>
    <lineage>
        <taxon>Bacteria</taxon>
        <taxon>Bacillati</taxon>
        <taxon>Bacillota</taxon>
        <taxon>Bacilli</taxon>
        <taxon>Bacillales</taxon>
        <taxon>Thermoactinomycetaceae</taxon>
        <taxon>Marinithermofilum</taxon>
    </lineage>
</organism>
<sequence length="115" mass="13566">MQGQTRWLDLRFLIGWMFTIYGVVLAGYGLVANPQVEVMKGHNLNLRTGVPRFVFLEADKKRETGTPEIQRQRLMGELLQYPQPSRYREGFFLLSWKSFFKRQTNMVESIYSENL</sequence>
<keyword evidence="3" id="KW-1185">Reference proteome</keyword>
<dbReference type="AlphaFoldDB" id="A0A8J2YA71"/>
<dbReference type="Proteomes" id="UP000625210">
    <property type="component" value="Unassembled WGS sequence"/>
</dbReference>
<protein>
    <submittedName>
        <fullName evidence="2">Uncharacterized protein</fullName>
    </submittedName>
</protein>
<gene>
    <name evidence="2" type="ORF">GCM10011571_06450</name>
</gene>
<proteinExistence type="predicted"/>
<keyword evidence="1" id="KW-0812">Transmembrane</keyword>
<dbReference type="EMBL" id="BMHQ01000002">
    <property type="protein sequence ID" value="GGE07911.1"/>
    <property type="molecule type" value="Genomic_DNA"/>
</dbReference>
<keyword evidence="1" id="KW-0472">Membrane</keyword>
<reference evidence="2" key="2">
    <citation type="submission" date="2020-09" db="EMBL/GenBank/DDBJ databases">
        <authorList>
            <person name="Sun Q."/>
            <person name="Zhou Y."/>
        </authorList>
    </citation>
    <scope>NUCLEOTIDE SEQUENCE</scope>
    <source>
        <strain evidence="2">CGMCC 1.15179</strain>
    </source>
</reference>
<reference evidence="2" key="1">
    <citation type="journal article" date="2014" name="Int. J. Syst. Evol. Microbiol.">
        <title>Complete genome sequence of Corynebacterium casei LMG S-19264T (=DSM 44701T), isolated from a smear-ripened cheese.</title>
        <authorList>
            <consortium name="US DOE Joint Genome Institute (JGI-PGF)"/>
            <person name="Walter F."/>
            <person name="Albersmeier A."/>
            <person name="Kalinowski J."/>
            <person name="Ruckert C."/>
        </authorList>
    </citation>
    <scope>NUCLEOTIDE SEQUENCE</scope>
    <source>
        <strain evidence="2">CGMCC 1.15179</strain>
    </source>
</reference>